<feature type="compositionally biased region" description="Polar residues" evidence="2">
    <location>
        <begin position="127"/>
        <end position="140"/>
    </location>
</feature>
<dbReference type="SMART" id="SM00060">
    <property type="entry name" value="FN3"/>
    <property type="match status" value="1"/>
</dbReference>
<feature type="region of interest" description="Disordered" evidence="2">
    <location>
        <begin position="104"/>
        <end position="157"/>
    </location>
</feature>
<dbReference type="InterPro" id="IPR050991">
    <property type="entry name" value="ECM_Regulatory_Proteins"/>
</dbReference>
<sequence length="157" mass="17733">THSAHIYTKYQTDSYCVKLCIVFFLCLVSSPRRLRTKVLSPTKLHVSWKEPKGQFESYKVIYSTRPGGEQKVVQASKQEAKLVIEDFDPSKTYNFKIIAVHEGQESKPLQGKHEAQQSAVEMAPSQGRKNGSVTQENNEISEGKIFNRETGDDPGEQ</sequence>
<dbReference type="PANTHER" id="PTHR46708">
    <property type="entry name" value="TENASCIN"/>
    <property type="match status" value="1"/>
</dbReference>
<dbReference type="Pfam" id="PF00041">
    <property type="entry name" value="fn3"/>
    <property type="match status" value="1"/>
</dbReference>
<evidence type="ECO:0000256" key="2">
    <source>
        <dbReference type="SAM" id="MobiDB-lite"/>
    </source>
</evidence>
<dbReference type="PANTHER" id="PTHR46708:SF2">
    <property type="entry name" value="FIBRONECTIN TYPE-III DOMAIN-CONTAINING PROTEIN"/>
    <property type="match status" value="1"/>
</dbReference>
<dbReference type="AlphaFoldDB" id="A0A3B4H880"/>
<dbReference type="CDD" id="cd00063">
    <property type="entry name" value="FN3"/>
    <property type="match status" value="1"/>
</dbReference>
<dbReference type="InterPro" id="IPR013783">
    <property type="entry name" value="Ig-like_fold"/>
</dbReference>
<dbReference type="STRING" id="303518.ENSPNYP00000031420"/>
<dbReference type="GeneTree" id="ENSGT00940000177497"/>
<dbReference type="InterPro" id="IPR036116">
    <property type="entry name" value="FN3_sf"/>
</dbReference>
<proteinExistence type="predicted"/>
<feature type="domain" description="Fibronectin type-III" evidence="3">
    <location>
        <begin position="30"/>
        <end position="121"/>
    </location>
</feature>
<evidence type="ECO:0000313" key="4">
    <source>
        <dbReference type="Ensembl" id="ENSPNYP00000031420.1"/>
    </source>
</evidence>
<dbReference type="Ensembl" id="ENSPNYT00000032173.1">
    <property type="protein sequence ID" value="ENSPNYP00000031420.1"/>
    <property type="gene ID" value="ENSPNYG00000023700.1"/>
</dbReference>
<accession>A0A3B4H880</accession>
<organism evidence="4">
    <name type="scientific">Pundamilia nyererei</name>
    <dbReference type="NCBI Taxonomy" id="303518"/>
    <lineage>
        <taxon>Eukaryota</taxon>
        <taxon>Metazoa</taxon>
        <taxon>Chordata</taxon>
        <taxon>Craniata</taxon>
        <taxon>Vertebrata</taxon>
        <taxon>Euteleostomi</taxon>
        <taxon>Actinopterygii</taxon>
        <taxon>Neopterygii</taxon>
        <taxon>Teleostei</taxon>
        <taxon>Neoteleostei</taxon>
        <taxon>Acanthomorphata</taxon>
        <taxon>Ovalentaria</taxon>
        <taxon>Cichlomorphae</taxon>
        <taxon>Cichliformes</taxon>
        <taxon>Cichlidae</taxon>
        <taxon>African cichlids</taxon>
        <taxon>Pseudocrenilabrinae</taxon>
        <taxon>Haplochromini</taxon>
        <taxon>Pundamilia</taxon>
    </lineage>
</organism>
<feature type="compositionally biased region" description="Basic and acidic residues" evidence="2">
    <location>
        <begin position="141"/>
        <end position="151"/>
    </location>
</feature>
<protein>
    <recommendedName>
        <fullName evidence="3">Fibronectin type-III domain-containing protein</fullName>
    </recommendedName>
</protein>
<dbReference type="PROSITE" id="PS50853">
    <property type="entry name" value="FN3"/>
    <property type="match status" value="1"/>
</dbReference>
<keyword evidence="1" id="KW-0677">Repeat</keyword>
<reference evidence="4" key="1">
    <citation type="submission" date="2023-09" db="UniProtKB">
        <authorList>
            <consortium name="Ensembl"/>
        </authorList>
    </citation>
    <scope>IDENTIFICATION</scope>
</reference>
<dbReference type="SUPFAM" id="SSF49265">
    <property type="entry name" value="Fibronectin type III"/>
    <property type="match status" value="1"/>
</dbReference>
<dbReference type="Gene3D" id="2.60.40.10">
    <property type="entry name" value="Immunoglobulins"/>
    <property type="match status" value="1"/>
</dbReference>
<dbReference type="InterPro" id="IPR003961">
    <property type="entry name" value="FN3_dom"/>
</dbReference>
<name>A0A3B4H880_9CICH</name>
<evidence type="ECO:0000259" key="3">
    <source>
        <dbReference type="PROSITE" id="PS50853"/>
    </source>
</evidence>
<evidence type="ECO:0000256" key="1">
    <source>
        <dbReference type="ARBA" id="ARBA00022737"/>
    </source>
</evidence>